<proteinExistence type="predicted"/>
<dbReference type="EMBL" id="KK853289">
    <property type="protein sequence ID" value="KDR08890.1"/>
    <property type="molecule type" value="Genomic_DNA"/>
</dbReference>
<protein>
    <submittedName>
        <fullName evidence="1">Uncharacterized protein</fullName>
    </submittedName>
</protein>
<dbReference type="AlphaFoldDB" id="A0A067QWB3"/>
<dbReference type="Proteomes" id="UP000027135">
    <property type="component" value="Unassembled WGS sequence"/>
</dbReference>
<sequence length="75" mass="8290">MLDIYFLCTENAQKSSVAAAAVTLSLETRSHLLEAAAVLTWFPFLWSVHLSGSRIITSFRCPQNEGANTRPTSVY</sequence>
<evidence type="ECO:0000313" key="2">
    <source>
        <dbReference type="Proteomes" id="UP000027135"/>
    </source>
</evidence>
<dbReference type="InParanoid" id="A0A067QWB3"/>
<evidence type="ECO:0000313" key="1">
    <source>
        <dbReference type="EMBL" id="KDR08890.1"/>
    </source>
</evidence>
<keyword evidence="2" id="KW-1185">Reference proteome</keyword>
<name>A0A067QWB3_ZOONE</name>
<organism evidence="1 2">
    <name type="scientific">Zootermopsis nevadensis</name>
    <name type="common">Dampwood termite</name>
    <dbReference type="NCBI Taxonomy" id="136037"/>
    <lineage>
        <taxon>Eukaryota</taxon>
        <taxon>Metazoa</taxon>
        <taxon>Ecdysozoa</taxon>
        <taxon>Arthropoda</taxon>
        <taxon>Hexapoda</taxon>
        <taxon>Insecta</taxon>
        <taxon>Pterygota</taxon>
        <taxon>Neoptera</taxon>
        <taxon>Polyneoptera</taxon>
        <taxon>Dictyoptera</taxon>
        <taxon>Blattodea</taxon>
        <taxon>Blattoidea</taxon>
        <taxon>Termitoidae</taxon>
        <taxon>Termopsidae</taxon>
        <taxon>Zootermopsis</taxon>
    </lineage>
</organism>
<reference evidence="1 2" key="1">
    <citation type="journal article" date="2014" name="Nat. Commun.">
        <title>Molecular traces of alternative social organization in a termite genome.</title>
        <authorList>
            <person name="Terrapon N."/>
            <person name="Li C."/>
            <person name="Robertson H.M."/>
            <person name="Ji L."/>
            <person name="Meng X."/>
            <person name="Booth W."/>
            <person name="Chen Z."/>
            <person name="Childers C.P."/>
            <person name="Glastad K.M."/>
            <person name="Gokhale K."/>
            <person name="Gowin J."/>
            <person name="Gronenberg W."/>
            <person name="Hermansen R.A."/>
            <person name="Hu H."/>
            <person name="Hunt B.G."/>
            <person name="Huylmans A.K."/>
            <person name="Khalil S.M."/>
            <person name="Mitchell R.D."/>
            <person name="Munoz-Torres M.C."/>
            <person name="Mustard J.A."/>
            <person name="Pan H."/>
            <person name="Reese J.T."/>
            <person name="Scharf M.E."/>
            <person name="Sun F."/>
            <person name="Vogel H."/>
            <person name="Xiao J."/>
            <person name="Yang W."/>
            <person name="Yang Z."/>
            <person name="Yang Z."/>
            <person name="Zhou J."/>
            <person name="Zhu J."/>
            <person name="Brent C.S."/>
            <person name="Elsik C.G."/>
            <person name="Goodisman M.A."/>
            <person name="Liberles D.A."/>
            <person name="Roe R.M."/>
            <person name="Vargo E.L."/>
            <person name="Vilcinskas A."/>
            <person name="Wang J."/>
            <person name="Bornberg-Bauer E."/>
            <person name="Korb J."/>
            <person name="Zhang G."/>
            <person name="Liebig J."/>
        </authorList>
    </citation>
    <scope>NUCLEOTIDE SEQUENCE [LARGE SCALE GENOMIC DNA]</scope>
    <source>
        <tissue evidence="1">Whole organism</tissue>
    </source>
</reference>
<gene>
    <name evidence="1" type="ORF">L798_00543</name>
</gene>
<accession>A0A067QWB3</accession>